<sequence length="14" mass="1703">MIHALYIQMKLTIQ</sequence>
<organism evidence="1">
    <name type="scientific">Anguilla anguilla</name>
    <name type="common">European freshwater eel</name>
    <name type="synonym">Muraena anguilla</name>
    <dbReference type="NCBI Taxonomy" id="7936"/>
    <lineage>
        <taxon>Eukaryota</taxon>
        <taxon>Metazoa</taxon>
        <taxon>Chordata</taxon>
        <taxon>Craniata</taxon>
        <taxon>Vertebrata</taxon>
        <taxon>Euteleostomi</taxon>
        <taxon>Actinopterygii</taxon>
        <taxon>Neopterygii</taxon>
        <taxon>Teleostei</taxon>
        <taxon>Anguilliformes</taxon>
        <taxon>Anguillidae</taxon>
        <taxon>Anguilla</taxon>
    </lineage>
</organism>
<reference evidence="1" key="1">
    <citation type="submission" date="2014-11" db="EMBL/GenBank/DDBJ databases">
        <authorList>
            <person name="Amaro Gonzalez C."/>
        </authorList>
    </citation>
    <scope>NUCLEOTIDE SEQUENCE</scope>
</reference>
<evidence type="ECO:0000313" key="1">
    <source>
        <dbReference type="EMBL" id="JAI07242.1"/>
    </source>
</evidence>
<protein>
    <submittedName>
        <fullName evidence="1">Uncharacterized protein</fullName>
    </submittedName>
</protein>
<accession>A0A0E9XXW8</accession>
<name>A0A0E9XXW8_ANGAN</name>
<dbReference type="EMBL" id="GBXM01001336">
    <property type="protein sequence ID" value="JAI07242.1"/>
    <property type="molecule type" value="Transcribed_RNA"/>
</dbReference>
<proteinExistence type="predicted"/>
<reference evidence="1" key="2">
    <citation type="journal article" date="2015" name="Fish Shellfish Immunol.">
        <title>Early steps in the European eel (Anguilla anguilla)-Vibrio vulnificus interaction in the gills: Role of the RtxA13 toxin.</title>
        <authorList>
            <person name="Callol A."/>
            <person name="Pajuelo D."/>
            <person name="Ebbesson L."/>
            <person name="Teles M."/>
            <person name="MacKenzie S."/>
            <person name="Amaro C."/>
        </authorList>
    </citation>
    <scope>NUCLEOTIDE SEQUENCE</scope>
</reference>